<evidence type="ECO:0000313" key="2">
    <source>
        <dbReference type="Proteomes" id="UP000005337"/>
    </source>
</evidence>
<sequence>MALTPEELKEIPESFVKLFQELEEFIIKDMSRRIAKVGGLSESARLQVIKAQEIGISLDVIKKKLKETLDLSEEWLNEIFNNAGIYSIAKENELYKSAGLKELDVLENITLTKIIEATIKQTKGEFYNLTRSLGFAQKINGKIVYKPIAQYYHDAMDLALMQIKTGVIDYNTAIKQAVDRLCESGIRNVDFESGVVNRVDTAVRRAVLTGANQMTQKLTLQGMKEVGCEYVEVTAHVGARNKGIGIMNHASWQGKVYKLNK</sequence>
<dbReference type="EMBL" id="ABDW01000031">
    <property type="protein sequence ID" value="EDT13984.1"/>
    <property type="molecule type" value="Genomic_DNA"/>
</dbReference>
<evidence type="ECO:0000313" key="1">
    <source>
        <dbReference type="EMBL" id="EDT13984.1"/>
    </source>
</evidence>
<evidence type="ECO:0008006" key="3">
    <source>
        <dbReference type="Google" id="ProtNLM"/>
    </source>
</evidence>
<organism evidence="1 2">
    <name type="scientific">Clostridium perfringens E str. JGS1987</name>
    <dbReference type="NCBI Taxonomy" id="451755"/>
    <lineage>
        <taxon>Bacteria</taxon>
        <taxon>Bacillati</taxon>
        <taxon>Bacillota</taxon>
        <taxon>Clostridia</taxon>
        <taxon>Eubacteriales</taxon>
        <taxon>Clostridiaceae</taxon>
        <taxon>Clostridium</taxon>
    </lineage>
</organism>
<dbReference type="GO" id="GO:0005198">
    <property type="term" value="F:structural molecule activity"/>
    <property type="evidence" value="ECO:0007669"/>
    <property type="project" value="InterPro"/>
</dbReference>
<dbReference type="AlphaFoldDB" id="B1BWD3"/>
<accession>B1BWD3</accession>
<name>B1BWD3_CLOPF</name>
<reference evidence="1 2" key="1">
    <citation type="submission" date="2007-07" db="EMBL/GenBank/DDBJ databases">
        <title>Annotation of Clostridium perfringens E str. JGS1987.</title>
        <authorList>
            <person name="Paulsen I."/>
            <person name="Sebastian Y."/>
        </authorList>
    </citation>
    <scope>NUCLEOTIDE SEQUENCE [LARGE SCALE GENOMIC DNA]</scope>
    <source>
        <strain evidence="2">E str. JGS1987</strain>
    </source>
</reference>
<dbReference type="RefSeq" id="WP_003465456.1">
    <property type="nucleotide sequence ID" value="NZ_ABDW01000031.1"/>
</dbReference>
<dbReference type="InterPro" id="IPR009319">
    <property type="entry name" value="Phage_A118_VSP1"/>
</dbReference>
<dbReference type="Pfam" id="PF06152">
    <property type="entry name" value="Phage_min_cap2"/>
    <property type="match status" value="1"/>
</dbReference>
<dbReference type="Proteomes" id="UP000005337">
    <property type="component" value="Unassembled WGS sequence"/>
</dbReference>
<protein>
    <recommendedName>
        <fullName evidence="3">Phage protein</fullName>
    </recommendedName>
</protein>
<gene>
    <name evidence="1" type="ORF">AC3_1808</name>
</gene>
<comment type="caution">
    <text evidence="1">The sequence shown here is derived from an EMBL/GenBank/DDBJ whole genome shotgun (WGS) entry which is preliminary data.</text>
</comment>
<proteinExistence type="predicted"/>